<dbReference type="InterPro" id="IPR016169">
    <property type="entry name" value="FAD-bd_PCMH_sub2"/>
</dbReference>
<dbReference type="Gene3D" id="3.10.580.10">
    <property type="entry name" value="CBS-domain"/>
    <property type="match status" value="1"/>
</dbReference>
<evidence type="ECO:0000313" key="13">
    <source>
        <dbReference type="EMBL" id="EEF60419.1"/>
    </source>
</evidence>
<dbReference type="STRING" id="320771.Cflav_PD3389"/>
<evidence type="ECO:0000256" key="6">
    <source>
        <dbReference type="ARBA" id="ARBA00023122"/>
    </source>
</evidence>
<reference evidence="13 14" key="1">
    <citation type="journal article" date="2011" name="J. Bacteriol.">
        <title>Genome sequence of 'Pedosphaera parvula' Ellin514, an aerobic Verrucomicrobial isolate from pasture soil.</title>
        <authorList>
            <person name="Kant R."/>
            <person name="van Passel M.W."/>
            <person name="Sangwan P."/>
            <person name="Palva A."/>
            <person name="Lucas S."/>
            <person name="Copeland A."/>
            <person name="Lapidus A."/>
            <person name="Glavina Del Rio T."/>
            <person name="Dalin E."/>
            <person name="Tice H."/>
            <person name="Bruce D."/>
            <person name="Goodwin L."/>
            <person name="Pitluck S."/>
            <person name="Chertkov O."/>
            <person name="Larimer F.W."/>
            <person name="Land M.L."/>
            <person name="Hauser L."/>
            <person name="Brettin T.S."/>
            <person name="Detter J.C."/>
            <person name="Han S."/>
            <person name="de Vos W.M."/>
            <person name="Janssen P.H."/>
            <person name="Smidt H."/>
        </authorList>
    </citation>
    <scope>NUCLEOTIDE SEQUENCE [LARGE SCALE GENOMIC DNA]</scope>
    <source>
        <strain evidence="13 14">Ellin514</strain>
    </source>
</reference>
<evidence type="ECO:0000256" key="9">
    <source>
        <dbReference type="PROSITE-ProRule" id="PRU01193"/>
    </source>
</evidence>
<keyword evidence="5 9" id="KW-1133">Transmembrane helix</keyword>
<dbReference type="PANTHER" id="PTHR43099">
    <property type="entry name" value="UPF0053 PROTEIN YRKA"/>
    <property type="match status" value="1"/>
</dbReference>
<dbReference type="Proteomes" id="UP000003688">
    <property type="component" value="Unassembled WGS sequence"/>
</dbReference>
<feature type="domain" description="CBS" evidence="11">
    <location>
        <begin position="226"/>
        <end position="289"/>
    </location>
</feature>
<evidence type="ECO:0000259" key="12">
    <source>
        <dbReference type="PROSITE" id="PS51846"/>
    </source>
</evidence>
<feature type="domain" description="CNNM transmembrane" evidence="12">
    <location>
        <begin position="3"/>
        <end position="208"/>
    </location>
</feature>
<proteinExistence type="predicted"/>
<keyword evidence="3 9" id="KW-0812">Transmembrane</keyword>
<evidence type="ECO:0008006" key="15">
    <source>
        <dbReference type="Google" id="ProtNLM"/>
    </source>
</evidence>
<dbReference type="Gene3D" id="3.30.465.10">
    <property type="match status" value="1"/>
</dbReference>
<comment type="caution">
    <text evidence="13">The sequence shown here is derived from an EMBL/GenBank/DDBJ whole genome shotgun (WGS) entry which is preliminary data.</text>
</comment>
<dbReference type="Pfam" id="PF00571">
    <property type="entry name" value="CBS"/>
    <property type="match status" value="2"/>
</dbReference>
<dbReference type="InterPro" id="IPR046342">
    <property type="entry name" value="CBS_dom_sf"/>
</dbReference>
<evidence type="ECO:0000256" key="2">
    <source>
        <dbReference type="ARBA" id="ARBA00022475"/>
    </source>
</evidence>
<name>B9XIF8_PEDPL</name>
<evidence type="ECO:0000256" key="7">
    <source>
        <dbReference type="ARBA" id="ARBA00023136"/>
    </source>
</evidence>
<dbReference type="PANTHER" id="PTHR43099:SF2">
    <property type="entry name" value="UPF0053 PROTEIN YRKA"/>
    <property type="match status" value="1"/>
</dbReference>
<dbReference type="Pfam" id="PF03471">
    <property type="entry name" value="CorC_HlyC"/>
    <property type="match status" value="1"/>
</dbReference>
<feature type="transmembrane region" description="Helical" evidence="10">
    <location>
        <begin position="140"/>
        <end position="162"/>
    </location>
</feature>
<protein>
    <recommendedName>
        <fullName evidence="15">CBS domain containing protein</fullName>
    </recommendedName>
</protein>
<gene>
    <name evidence="13" type="ORF">Cflav_PD3389</name>
</gene>
<evidence type="ECO:0000256" key="1">
    <source>
        <dbReference type="ARBA" id="ARBA00004651"/>
    </source>
</evidence>
<feature type="domain" description="CBS" evidence="11">
    <location>
        <begin position="292"/>
        <end position="349"/>
    </location>
</feature>
<dbReference type="PROSITE" id="PS51846">
    <property type="entry name" value="CNNM"/>
    <property type="match status" value="1"/>
</dbReference>
<dbReference type="InterPro" id="IPR005170">
    <property type="entry name" value="Transptr-assoc_dom"/>
</dbReference>
<keyword evidence="14" id="KW-1185">Reference proteome</keyword>
<dbReference type="SUPFAM" id="SSF54631">
    <property type="entry name" value="CBS-domain pair"/>
    <property type="match status" value="1"/>
</dbReference>
<evidence type="ECO:0000256" key="4">
    <source>
        <dbReference type="ARBA" id="ARBA00022737"/>
    </source>
</evidence>
<dbReference type="RefSeq" id="WP_007415601.1">
    <property type="nucleotide sequence ID" value="NZ_ABOX02000017.1"/>
</dbReference>
<dbReference type="OrthoDB" id="9798188at2"/>
<evidence type="ECO:0000259" key="11">
    <source>
        <dbReference type="PROSITE" id="PS51371"/>
    </source>
</evidence>
<dbReference type="InterPro" id="IPR036318">
    <property type="entry name" value="FAD-bd_PCMH-like_sf"/>
</dbReference>
<dbReference type="InterPro" id="IPR044751">
    <property type="entry name" value="Ion_transp-like_CBS"/>
</dbReference>
<dbReference type="GO" id="GO:0005886">
    <property type="term" value="C:plasma membrane"/>
    <property type="evidence" value="ECO:0007669"/>
    <property type="project" value="UniProtKB-SubCell"/>
</dbReference>
<dbReference type="PROSITE" id="PS51371">
    <property type="entry name" value="CBS"/>
    <property type="match status" value="2"/>
</dbReference>
<dbReference type="InterPro" id="IPR000644">
    <property type="entry name" value="CBS_dom"/>
</dbReference>
<evidence type="ECO:0000256" key="5">
    <source>
        <dbReference type="ARBA" id="ARBA00022989"/>
    </source>
</evidence>
<feature type="transmembrane region" description="Helical" evidence="10">
    <location>
        <begin position="12"/>
        <end position="34"/>
    </location>
</feature>
<evidence type="ECO:0000256" key="10">
    <source>
        <dbReference type="SAM" id="Phobius"/>
    </source>
</evidence>
<keyword evidence="2" id="KW-1003">Cell membrane</keyword>
<dbReference type="CDD" id="cd04590">
    <property type="entry name" value="CBS_pair_CorC_HlyC_assoc"/>
    <property type="match status" value="1"/>
</dbReference>
<organism evidence="13 14">
    <name type="scientific">Pedosphaera parvula (strain Ellin514)</name>
    <dbReference type="NCBI Taxonomy" id="320771"/>
    <lineage>
        <taxon>Bacteria</taxon>
        <taxon>Pseudomonadati</taxon>
        <taxon>Verrucomicrobiota</taxon>
        <taxon>Pedosphaerae</taxon>
        <taxon>Pedosphaerales</taxon>
        <taxon>Pedosphaeraceae</taxon>
        <taxon>Pedosphaera</taxon>
    </lineage>
</organism>
<evidence type="ECO:0000313" key="14">
    <source>
        <dbReference type="Proteomes" id="UP000003688"/>
    </source>
</evidence>
<dbReference type="Pfam" id="PF01595">
    <property type="entry name" value="CNNM"/>
    <property type="match status" value="1"/>
</dbReference>
<keyword evidence="4" id="KW-0677">Repeat</keyword>
<dbReference type="SUPFAM" id="SSF56176">
    <property type="entry name" value="FAD-binding/transporter-associated domain-like"/>
    <property type="match status" value="1"/>
</dbReference>
<keyword evidence="6 8" id="KW-0129">CBS domain</keyword>
<accession>B9XIF8</accession>
<comment type="subcellular location">
    <subcellularLocation>
        <location evidence="1">Cell membrane</location>
        <topology evidence="1">Multi-pass membrane protein</topology>
    </subcellularLocation>
</comment>
<feature type="transmembrane region" description="Helical" evidence="10">
    <location>
        <begin position="108"/>
        <end position="128"/>
    </location>
</feature>
<dbReference type="InterPro" id="IPR051676">
    <property type="entry name" value="UPF0053_domain"/>
</dbReference>
<evidence type="ECO:0000256" key="8">
    <source>
        <dbReference type="PROSITE-ProRule" id="PRU00703"/>
    </source>
</evidence>
<feature type="transmembrane region" description="Helical" evidence="10">
    <location>
        <begin position="55"/>
        <end position="82"/>
    </location>
</feature>
<dbReference type="SMART" id="SM01091">
    <property type="entry name" value="CorC_HlyC"/>
    <property type="match status" value="1"/>
</dbReference>
<sequence length="451" mass="50484" precursor="true">MDTFSTNVVRLLGVFGLVLLNAFFVAAELALVKVRDTQVETLISKGNRRAKILRLLTKNLDAAISATQVGITLASLGLGMLVEPVFKALLDPVFGWLHVDSETIRHTVALSLGFFINTFLLIVVGELAPKAIALRKTVPVALWTAQPLAWFALITHPFVWLLNHSAQWLLDQFGIKAVDEHERSHSEEELRLLFTSTQRQSGATRFGRDIVMNALDLRLRIVREVMRPRQEITFLDTEASITECLDVAEKSRYSRFPLCENGDLDKTLGVIHIKDLFAMRIKARSGADLKPVVRKLIYVPETARLEKLLQLFLDRKLHFAIVVDEYGGTVGMVTLENVLEELVGQIQDEFDQEKPLVTKTSGQTWEVAGTLPLHELSEIVGETLQEEGVTTVSGWVTHRLGGFPKMGDIVTVGDYSLKVEEMEGMRVATLKLTRVRETEKQVESSSDQQKS</sequence>
<dbReference type="InterPro" id="IPR002550">
    <property type="entry name" value="CNNM"/>
</dbReference>
<dbReference type="EMBL" id="ABOX02000017">
    <property type="protein sequence ID" value="EEF60419.1"/>
    <property type="molecule type" value="Genomic_DNA"/>
</dbReference>
<evidence type="ECO:0000256" key="3">
    <source>
        <dbReference type="ARBA" id="ARBA00022692"/>
    </source>
</evidence>
<keyword evidence="7 9" id="KW-0472">Membrane</keyword>
<dbReference type="FunFam" id="3.10.580.10:FF:000002">
    <property type="entry name" value="Magnesium/cobalt efflux protein CorC"/>
    <property type="match status" value="1"/>
</dbReference>
<dbReference type="AlphaFoldDB" id="B9XIF8"/>
<dbReference type="SMART" id="SM00116">
    <property type="entry name" value="CBS"/>
    <property type="match status" value="1"/>
</dbReference>
<dbReference type="GO" id="GO:0050660">
    <property type="term" value="F:flavin adenine dinucleotide binding"/>
    <property type="evidence" value="ECO:0007669"/>
    <property type="project" value="InterPro"/>
</dbReference>